<feature type="region of interest" description="Disordered" evidence="1">
    <location>
        <begin position="222"/>
        <end position="355"/>
    </location>
</feature>
<sequence>MGHEWHGNVHDTIVMIGMVCGFGWVPVVVAVSVARNIKKRFEAKRDQATAAHAAEDEENRTGGHPKQPELLTPTPTYQPGKQLERSMSTRTSNSDRSSAFDLKRWDTNGSWDPIRPFDFDTESFKGGGDGLTRNNTTRTTYSRHRIVPPTHHATPTSSRASSTRSVRSRRGSTSSMYGGSPAAFQINDTYYDTTPLPTSTPLPTFGSLAAAGTRAVNNGANIGTASSTGSSSEVSGAPSAAESGSPSSSTRKSSIPQPSSQSRRGRSVESPRETARREPSRSRSRSTGRGNEESHTVPSPRSYRRHRDMDETPEVPALPAMPTIPGSSRLPPSRRGSLHEQTFEGPNWTDQPHAI</sequence>
<keyword evidence="2" id="KW-0812">Transmembrane</keyword>
<dbReference type="EMBL" id="MU864442">
    <property type="protein sequence ID" value="KAK4185685.1"/>
    <property type="molecule type" value="Genomic_DNA"/>
</dbReference>
<evidence type="ECO:0000313" key="4">
    <source>
        <dbReference type="Proteomes" id="UP001302126"/>
    </source>
</evidence>
<comment type="caution">
    <text evidence="3">The sequence shown here is derived from an EMBL/GenBank/DDBJ whole genome shotgun (WGS) entry which is preliminary data.</text>
</comment>
<name>A0AAN6WPE6_9PEZI</name>
<feature type="transmembrane region" description="Helical" evidence="2">
    <location>
        <begin position="12"/>
        <end position="34"/>
    </location>
</feature>
<organism evidence="3 4">
    <name type="scientific">Podospora australis</name>
    <dbReference type="NCBI Taxonomy" id="1536484"/>
    <lineage>
        <taxon>Eukaryota</taxon>
        <taxon>Fungi</taxon>
        <taxon>Dikarya</taxon>
        <taxon>Ascomycota</taxon>
        <taxon>Pezizomycotina</taxon>
        <taxon>Sordariomycetes</taxon>
        <taxon>Sordariomycetidae</taxon>
        <taxon>Sordariales</taxon>
        <taxon>Podosporaceae</taxon>
        <taxon>Podospora</taxon>
    </lineage>
</organism>
<reference evidence="3" key="2">
    <citation type="submission" date="2023-05" db="EMBL/GenBank/DDBJ databases">
        <authorList>
            <consortium name="Lawrence Berkeley National Laboratory"/>
            <person name="Steindorff A."/>
            <person name="Hensen N."/>
            <person name="Bonometti L."/>
            <person name="Westerberg I."/>
            <person name="Brannstrom I.O."/>
            <person name="Guillou S."/>
            <person name="Cros-Aarteil S."/>
            <person name="Calhoun S."/>
            <person name="Haridas S."/>
            <person name="Kuo A."/>
            <person name="Mondo S."/>
            <person name="Pangilinan J."/>
            <person name="Riley R."/>
            <person name="Labutti K."/>
            <person name="Andreopoulos B."/>
            <person name="Lipzen A."/>
            <person name="Chen C."/>
            <person name="Yanf M."/>
            <person name="Daum C."/>
            <person name="Ng V."/>
            <person name="Clum A."/>
            <person name="Ohm R."/>
            <person name="Martin F."/>
            <person name="Silar P."/>
            <person name="Natvig D."/>
            <person name="Lalanne C."/>
            <person name="Gautier V."/>
            <person name="Ament-Velasquez S.L."/>
            <person name="Kruys A."/>
            <person name="Hutchinson M.I."/>
            <person name="Powell A.J."/>
            <person name="Barry K."/>
            <person name="Miller A.N."/>
            <person name="Grigoriev I.V."/>
            <person name="Debuchy R."/>
            <person name="Gladieux P."/>
            <person name="Thoren M.H."/>
            <person name="Johannesson H."/>
        </authorList>
    </citation>
    <scope>NUCLEOTIDE SEQUENCE</scope>
    <source>
        <strain evidence="3">PSN309</strain>
    </source>
</reference>
<feature type="compositionally biased region" description="Basic and acidic residues" evidence="1">
    <location>
        <begin position="266"/>
        <end position="281"/>
    </location>
</feature>
<keyword evidence="2" id="KW-1133">Transmembrane helix</keyword>
<evidence type="ECO:0000256" key="2">
    <source>
        <dbReference type="SAM" id="Phobius"/>
    </source>
</evidence>
<feature type="compositionally biased region" description="Low complexity" evidence="1">
    <location>
        <begin position="156"/>
        <end position="175"/>
    </location>
</feature>
<accession>A0AAN6WPE6</accession>
<feature type="region of interest" description="Disordered" evidence="1">
    <location>
        <begin position="43"/>
        <end position="101"/>
    </location>
</feature>
<gene>
    <name evidence="3" type="ORF">QBC35DRAFT_297926</name>
</gene>
<evidence type="ECO:0000256" key="1">
    <source>
        <dbReference type="SAM" id="MobiDB-lite"/>
    </source>
</evidence>
<evidence type="ECO:0000313" key="3">
    <source>
        <dbReference type="EMBL" id="KAK4185685.1"/>
    </source>
</evidence>
<feature type="compositionally biased region" description="Low complexity" evidence="1">
    <location>
        <begin position="223"/>
        <end position="262"/>
    </location>
</feature>
<dbReference type="AlphaFoldDB" id="A0AAN6WPE6"/>
<feature type="region of interest" description="Disordered" evidence="1">
    <location>
        <begin position="144"/>
        <end position="181"/>
    </location>
</feature>
<dbReference type="Proteomes" id="UP001302126">
    <property type="component" value="Unassembled WGS sequence"/>
</dbReference>
<feature type="compositionally biased region" description="Low complexity" evidence="1">
    <location>
        <begin position="325"/>
        <end position="335"/>
    </location>
</feature>
<protein>
    <submittedName>
        <fullName evidence="3">Uncharacterized protein</fullName>
    </submittedName>
</protein>
<feature type="compositionally biased region" description="Polar residues" evidence="1">
    <location>
        <begin position="73"/>
        <end position="97"/>
    </location>
</feature>
<proteinExistence type="predicted"/>
<reference evidence="3" key="1">
    <citation type="journal article" date="2023" name="Mol. Phylogenet. Evol.">
        <title>Genome-scale phylogeny and comparative genomics of the fungal order Sordariales.</title>
        <authorList>
            <person name="Hensen N."/>
            <person name="Bonometti L."/>
            <person name="Westerberg I."/>
            <person name="Brannstrom I.O."/>
            <person name="Guillou S."/>
            <person name="Cros-Aarteil S."/>
            <person name="Calhoun S."/>
            <person name="Haridas S."/>
            <person name="Kuo A."/>
            <person name="Mondo S."/>
            <person name="Pangilinan J."/>
            <person name="Riley R."/>
            <person name="LaButti K."/>
            <person name="Andreopoulos B."/>
            <person name="Lipzen A."/>
            <person name="Chen C."/>
            <person name="Yan M."/>
            <person name="Daum C."/>
            <person name="Ng V."/>
            <person name="Clum A."/>
            <person name="Steindorff A."/>
            <person name="Ohm R.A."/>
            <person name="Martin F."/>
            <person name="Silar P."/>
            <person name="Natvig D.O."/>
            <person name="Lalanne C."/>
            <person name="Gautier V."/>
            <person name="Ament-Velasquez S.L."/>
            <person name="Kruys A."/>
            <person name="Hutchinson M.I."/>
            <person name="Powell A.J."/>
            <person name="Barry K."/>
            <person name="Miller A.N."/>
            <person name="Grigoriev I.V."/>
            <person name="Debuchy R."/>
            <person name="Gladieux P."/>
            <person name="Hiltunen Thoren M."/>
            <person name="Johannesson H."/>
        </authorList>
    </citation>
    <scope>NUCLEOTIDE SEQUENCE</scope>
    <source>
        <strain evidence="3">PSN309</strain>
    </source>
</reference>
<keyword evidence="4" id="KW-1185">Reference proteome</keyword>
<keyword evidence="2" id="KW-0472">Membrane</keyword>